<dbReference type="PANTHER" id="PTHR10209">
    <property type="entry name" value="OXIDOREDUCTASE, 2OG-FE II OXYGENASE FAMILY PROTEIN"/>
    <property type="match status" value="1"/>
</dbReference>
<dbReference type="InterPro" id="IPR044861">
    <property type="entry name" value="IPNS-like_FE2OG_OXY"/>
</dbReference>
<dbReference type="InterPro" id="IPR026992">
    <property type="entry name" value="DIOX_N"/>
</dbReference>
<dbReference type="Pfam" id="PF14226">
    <property type="entry name" value="DIOX_N"/>
    <property type="match status" value="1"/>
</dbReference>
<organism evidence="8 9">
    <name type="scientific">Calocera viscosa (strain TUFC12733)</name>
    <dbReference type="NCBI Taxonomy" id="1330018"/>
    <lineage>
        <taxon>Eukaryota</taxon>
        <taxon>Fungi</taxon>
        <taxon>Dikarya</taxon>
        <taxon>Basidiomycota</taxon>
        <taxon>Agaricomycotina</taxon>
        <taxon>Dacrymycetes</taxon>
        <taxon>Dacrymycetales</taxon>
        <taxon>Dacrymycetaceae</taxon>
        <taxon>Calocera</taxon>
    </lineage>
</organism>
<sequence>MSLPIIPLSLLLPSSDPASRLATAQRLHAACVEYGFFYLDLTGFAAPEETEELRALAQAFFDLPPEEKEKIWLGNGDWARGYQKLNENVTRGKPDAHEALDCYAPSPFPPSPPGTPGVEGAAGLRPLSGENQWPPDPRFRERFERWVGRMKELGLVVMEAMSLGLQLTPAEWTALRRQVENSFWVLRVIGYPPLPQGHDGFSCGAHKDYGCLTFLWADATEGALQVFVPSPASTSTSPEAASQAAAAVEAEQGKLDLGPAVESGIHGTWISADPVEGCVVCNIGEMWEVWTRGLYRSTLHRVLHRANNYRIPFFYEPAFDALVAPLPGVDRLLMSIRASPDKSEAYARALLAEKTAYEPVVYGEFLMRKVGGNFDKTGEKERY</sequence>
<evidence type="ECO:0000256" key="5">
    <source>
        <dbReference type="RuleBase" id="RU003682"/>
    </source>
</evidence>
<name>A0A167RXD2_CALVF</name>
<proteinExistence type="inferred from homology"/>
<keyword evidence="9" id="KW-1185">Reference proteome</keyword>
<dbReference type="GO" id="GO:0046872">
    <property type="term" value="F:metal ion binding"/>
    <property type="evidence" value="ECO:0007669"/>
    <property type="project" value="UniProtKB-KW"/>
</dbReference>
<feature type="region of interest" description="Disordered" evidence="6">
    <location>
        <begin position="109"/>
        <end position="135"/>
    </location>
</feature>
<protein>
    <submittedName>
        <fullName evidence="8">Clavaminate synthase-like protein</fullName>
    </submittedName>
</protein>
<keyword evidence="4 5" id="KW-0408">Iron</keyword>
<dbReference type="AlphaFoldDB" id="A0A167RXD2"/>
<reference evidence="8 9" key="1">
    <citation type="journal article" date="2016" name="Mol. Biol. Evol.">
        <title>Comparative Genomics of Early-Diverging Mushroom-Forming Fungi Provides Insights into the Origins of Lignocellulose Decay Capabilities.</title>
        <authorList>
            <person name="Nagy L.G."/>
            <person name="Riley R."/>
            <person name="Tritt A."/>
            <person name="Adam C."/>
            <person name="Daum C."/>
            <person name="Floudas D."/>
            <person name="Sun H."/>
            <person name="Yadav J.S."/>
            <person name="Pangilinan J."/>
            <person name="Larsson K.H."/>
            <person name="Matsuura K."/>
            <person name="Barry K."/>
            <person name="Labutti K."/>
            <person name="Kuo R."/>
            <person name="Ohm R.A."/>
            <person name="Bhattacharya S.S."/>
            <person name="Shirouzu T."/>
            <person name="Yoshinaga Y."/>
            <person name="Martin F.M."/>
            <person name="Grigoriev I.V."/>
            <person name="Hibbett D.S."/>
        </authorList>
    </citation>
    <scope>NUCLEOTIDE SEQUENCE [LARGE SCALE GENOMIC DNA]</scope>
    <source>
        <strain evidence="8 9">TUFC12733</strain>
    </source>
</reference>
<evidence type="ECO:0000256" key="2">
    <source>
        <dbReference type="ARBA" id="ARBA00022723"/>
    </source>
</evidence>
<evidence type="ECO:0000256" key="6">
    <source>
        <dbReference type="SAM" id="MobiDB-lite"/>
    </source>
</evidence>
<evidence type="ECO:0000256" key="1">
    <source>
        <dbReference type="ARBA" id="ARBA00008056"/>
    </source>
</evidence>
<dbReference type="Gene3D" id="2.60.120.330">
    <property type="entry name" value="B-lactam Antibiotic, Isopenicillin N Synthase, Chain"/>
    <property type="match status" value="1"/>
</dbReference>
<dbReference type="GO" id="GO:0016491">
    <property type="term" value="F:oxidoreductase activity"/>
    <property type="evidence" value="ECO:0007669"/>
    <property type="project" value="UniProtKB-KW"/>
</dbReference>
<keyword evidence="3 5" id="KW-0560">Oxidoreductase</keyword>
<dbReference type="EMBL" id="KV417267">
    <property type="protein sequence ID" value="KZP01378.1"/>
    <property type="molecule type" value="Genomic_DNA"/>
</dbReference>
<dbReference type="OrthoDB" id="288590at2759"/>
<dbReference type="Pfam" id="PF03171">
    <property type="entry name" value="2OG-FeII_Oxy"/>
    <property type="match status" value="1"/>
</dbReference>
<evidence type="ECO:0000256" key="3">
    <source>
        <dbReference type="ARBA" id="ARBA00023002"/>
    </source>
</evidence>
<dbReference type="PANTHER" id="PTHR10209:SF881">
    <property type="entry name" value="FI07970P-RELATED"/>
    <property type="match status" value="1"/>
</dbReference>
<comment type="similarity">
    <text evidence="1 5">Belongs to the iron/ascorbate-dependent oxidoreductase family.</text>
</comment>
<keyword evidence="2 5" id="KW-0479">Metal-binding</keyword>
<dbReference type="PROSITE" id="PS51471">
    <property type="entry name" value="FE2OG_OXY"/>
    <property type="match status" value="1"/>
</dbReference>
<gene>
    <name evidence="8" type="ORF">CALVIDRAFT_475065</name>
</gene>
<dbReference type="Proteomes" id="UP000076738">
    <property type="component" value="Unassembled WGS sequence"/>
</dbReference>
<evidence type="ECO:0000313" key="9">
    <source>
        <dbReference type="Proteomes" id="UP000076738"/>
    </source>
</evidence>
<dbReference type="STRING" id="1330018.A0A167RXD2"/>
<evidence type="ECO:0000256" key="4">
    <source>
        <dbReference type="ARBA" id="ARBA00023004"/>
    </source>
</evidence>
<dbReference type="InterPro" id="IPR005123">
    <property type="entry name" value="Oxoglu/Fe-dep_dioxygenase_dom"/>
</dbReference>
<accession>A0A167RXD2</accession>
<evidence type="ECO:0000313" key="8">
    <source>
        <dbReference type="EMBL" id="KZP01378.1"/>
    </source>
</evidence>
<evidence type="ECO:0000259" key="7">
    <source>
        <dbReference type="PROSITE" id="PS51471"/>
    </source>
</evidence>
<dbReference type="InterPro" id="IPR027443">
    <property type="entry name" value="IPNS-like_sf"/>
</dbReference>
<dbReference type="SUPFAM" id="SSF51197">
    <property type="entry name" value="Clavaminate synthase-like"/>
    <property type="match status" value="1"/>
</dbReference>
<feature type="domain" description="Fe2OG dioxygenase" evidence="7">
    <location>
        <begin position="181"/>
        <end position="317"/>
    </location>
</feature>